<dbReference type="SUPFAM" id="SSF56112">
    <property type="entry name" value="Protein kinase-like (PK-like)"/>
    <property type="match status" value="1"/>
</dbReference>
<organism evidence="11 12">
    <name type="scientific">Stomoxys calcitrans</name>
    <name type="common">Stable fly</name>
    <name type="synonym">Conops calcitrans</name>
    <dbReference type="NCBI Taxonomy" id="35570"/>
    <lineage>
        <taxon>Eukaryota</taxon>
        <taxon>Metazoa</taxon>
        <taxon>Ecdysozoa</taxon>
        <taxon>Arthropoda</taxon>
        <taxon>Hexapoda</taxon>
        <taxon>Insecta</taxon>
        <taxon>Pterygota</taxon>
        <taxon>Neoptera</taxon>
        <taxon>Endopterygota</taxon>
        <taxon>Diptera</taxon>
        <taxon>Brachycera</taxon>
        <taxon>Muscomorpha</taxon>
        <taxon>Muscoidea</taxon>
        <taxon>Muscidae</taxon>
        <taxon>Stomoxys</taxon>
    </lineage>
</organism>
<feature type="coiled-coil region" evidence="8">
    <location>
        <begin position="357"/>
        <end position="384"/>
    </location>
</feature>
<feature type="region of interest" description="Disordered" evidence="9">
    <location>
        <begin position="414"/>
        <end position="485"/>
    </location>
</feature>
<dbReference type="InterPro" id="IPR000719">
    <property type="entry name" value="Prot_kinase_dom"/>
</dbReference>
<dbReference type="Gene3D" id="3.30.200.20">
    <property type="entry name" value="Phosphorylase Kinase, domain 1"/>
    <property type="match status" value="1"/>
</dbReference>
<keyword evidence="1 7" id="KW-0723">Serine/threonine-protein kinase</keyword>
<dbReference type="GO" id="GO:0007186">
    <property type="term" value="P:G protein-coupled receptor signaling pathway"/>
    <property type="evidence" value="ECO:0007669"/>
    <property type="project" value="TreeGrafter"/>
</dbReference>
<comment type="similarity">
    <text evidence="7">Belongs to the protein kinase superfamily.</text>
</comment>
<name>A0A1I8P0S3_STOCA</name>
<evidence type="ECO:0000313" key="12">
    <source>
        <dbReference type="Proteomes" id="UP000095300"/>
    </source>
</evidence>
<keyword evidence="8" id="KW-0175">Coiled coil</keyword>
<dbReference type="PROSITE" id="PS50011">
    <property type="entry name" value="PROTEIN_KINASE_DOM"/>
    <property type="match status" value="1"/>
</dbReference>
<dbReference type="SMART" id="SM00220">
    <property type="entry name" value="S_TKc"/>
    <property type="match status" value="1"/>
</dbReference>
<feature type="compositionally biased region" description="Polar residues" evidence="9">
    <location>
        <begin position="476"/>
        <end position="485"/>
    </location>
</feature>
<evidence type="ECO:0000256" key="9">
    <source>
        <dbReference type="SAM" id="MobiDB-lite"/>
    </source>
</evidence>
<protein>
    <recommendedName>
        <fullName evidence="10">Protein kinase domain-containing protein</fullName>
    </recommendedName>
</protein>
<dbReference type="FunFam" id="1.10.510.10:FF:000169">
    <property type="entry name" value="Serine/threonine-protein kinase 32A"/>
    <property type="match status" value="1"/>
</dbReference>
<gene>
    <name evidence="11" type="primary">106085904</name>
</gene>
<dbReference type="InterPro" id="IPR017441">
    <property type="entry name" value="Protein_kinase_ATP_BS"/>
</dbReference>
<evidence type="ECO:0000313" key="11">
    <source>
        <dbReference type="EnsemblMetazoa" id="SCAU003812-PA"/>
    </source>
</evidence>
<dbReference type="GO" id="GO:0004703">
    <property type="term" value="F:G protein-coupled receptor kinase activity"/>
    <property type="evidence" value="ECO:0007669"/>
    <property type="project" value="TreeGrafter"/>
</dbReference>
<feature type="compositionally biased region" description="Polar residues" evidence="9">
    <location>
        <begin position="451"/>
        <end position="465"/>
    </location>
</feature>
<evidence type="ECO:0000256" key="8">
    <source>
        <dbReference type="SAM" id="Coils"/>
    </source>
</evidence>
<dbReference type="OrthoDB" id="354826at2759"/>
<dbReference type="VEuPathDB" id="VectorBase:SCAU003812"/>
<dbReference type="AlphaFoldDB" id="A0A1I8P0S3"/>
<dbReference type="CDD" id="cd05578">
    <property type="entry name" value="STKc_Yank1"/>
    <property type="match status" value="1"/>
</dbReference>
<keyword evidence="3 6" id="KW-0547">Nucleotide-binding</keyword>
<proteinExistence type="inferred from homology"/>
<keyword evidence="2" id="KW-0808">Transferase</keyword>
<evidence type="ECO:0000256" key="1">
    <source>
        <dbReference type="ARBA" id="ARBA00022527"/>
    </source>
</evidence>
<dbReference type="GO" id="GO:0001664">
    <property type="term" value="F:G protein-coupled receptor binding"/>
    <property type="evidence" value="ECO:0007669"/>
    <property type="project" value="TreeGrafter"/>
</dbReference>
<sequence length="485" mass="54292">MGAANSSNRTDNSLYGDDDVNFDHFQILRAIGKGSFGKVCIVQKRDSNVLYAMKYVSRSACESRGALGGVLKEVELLSSLEHPFLVNLWFSFQDEEDLFMVCDLLTGGDLRYHLQNRVEFSEESVALLVCELGSALDYLQKQRVVHRDVKPDNILLDGAGHAHLTDFNIATRLAKDGLACSMSGTKPYMAPEVFMCALDEVAGYTFPVDWWSLGVVAYEMRANIRPFSVHSNTALVDVKHILNSPVHYPRYWSSDFVDLITKLLCVHPGGRISSQQELQQTPLLRHTDFKDVVEKKQKPPFKPPEDHLNCDPCLELEEMIVETRPLHKKKKRLAKQRSAQRDSDPETALVKEFIVYNRFKELKRKDMEKKEREWERELEEAMANSVVTTLAPILERPSECLNVSSALASASASASASESPKNANPSTQVARQSSKKSSTTMTTLSSSLQMCSNCQRTGSKTSRNGESLEYIDRSPSPHTVSGTTS</sequence>
<evidence type="ECO:0000256" key="3">
    <source>
        <dbReference type="ARBA" id="ARBA00022741"/>
    </source>
</evidence>
<dbReference type="Gene3D" id="1.10.510.10">
    <property type="entry name" value="Transferase(Phosphotransferase) domain 1"/>
    <property type="match status" value="1"/>
</dbReference>
<dbReference type="GO" id="GO:0005524">
    <property type="term" value="F:ATP binding"/>
    <property type="evidence" value="ECO:0007669"/>
    <property type="project" value="UniProtKB-UniRule"/>
</dbReference>
<dbReference type="STRING" id="35570.A0A1I8P0S3"/>
<dbReference type="GO" id="GO:0009966">
    <property type="term" value="P:regulation of signal transduction"/>
    <property type="evidence" value="ECO:0007669"/>
    <property type="project" value="TreeGrafter"/>
</dbReference>
<reference evidence="11" key="1">
    <citation type="submission" date="2020-05" db="UniProtKB">
        <authorList>
            <consortium name="EnsemblMetazoa"/>
        </authorList>
    </citation>
    <scope>IDENTIFICATION</scope>
    <source>
        <strain evidence="11">USDA</strain>
    </source>
</reference>
<dbReference type="PANTHER" id="PTHR24355">
    <property type="entry name" value="G PROTEIN-COUPLED RECEPTOR KINASE/RIBOSOMAL PROTEIN S6 KINASE"/>
    <property type="match status" value="1"/>
</dbReference>
<dbReference type="Proteomes" id="UP000095300">
    <property type="component" value="Unassembled WGS sequence"/>
</dbReference>
<evidence type="ECO:0000259" key="10">
    <source>
        <dbReference type="PROSITE" id="PS50011"/>
    </source>
</evidence>
<dbReference type="Pfam" id="PF00069">
    <property type="entry name" value="Pkinase"/>
    <property type="match status" value="1"/>
</dbReference>
<dbReference type="InterPro" id="IPR011009">
    <property type="entry name" value="Kinase-like_dom_sf"/>
</dbReference>
<dbReference type="PROSITE" id="PS00107">
    <property type="entry name" value="PROTEIN_KINASE_ATP"/>
    <property type="match status" value="1"/>
</dbReference>
<dbReference type="PROSITE" id="PS00108">
    <property type="entry name" value="PROTEIN_KINASE_ST"/>
    <property type="match status" value="1"/>
</dbReference>
<feature type="domain" description="Protein kinase" evidence="10">
    <location>
        <begin position="25"/>
        <end position="284"/>
    </location>
</feature>
<dbReference type="EnsemblMetazoa" id="SCAU003812-RA">
    <property type="protein sequence ID" value="SCAU003812-PA"/>
    <property type="gene ID" value="SCAU003812"/>
</dbReference>
<feature type="compositionally biased region" description="Low complexity" evidence="9">
    <location>
        <begin position="435"/>
        <end position="450"/>
    </location>
</feature>
<evidence type="ECO:0000256" key="6">
    <source>
        <dbReference type="PROSITE-ProRule" id="PRU10141"/>
    </source>
</evidence>
<keyword evidence="4" id="KW-0418">Kinase</keyword>
<keyword evidence="12" id="KW-1185">Reference proteome</keyword>
<accession>A0A1I8P0S3</accession>
<feature type="binding site" evidence="6">
    <location>
        <position position="54"/>
    </location>
    <ligand>
        <name>ATP</name>
        <dbReference type="ChEBI" id="CHEBI:30616"/>
    </ligand>
</feature>
<dbReference type="InterPro" id="IPR008271">
    <property type="entry name" value="Ser/Thr_kinase_AS"/>
</dbReference>
<evidence type="ECO:0000256" key="7">
    <source>
        <dbReference type="RuleBase" id="RU000304"/>
    </source>
</evidence>
<feature type="compositionally biased region" description="Polar residues" evidence="9">
    <location>
        <begin position="420"/>
        <end position="431"/>
    </location>
</feature>
<dbReference type="FunFam" id="3.30.200.20:FF:000347">
    <property type="entry name" value="serine/threonine-protein kinase 32A isoform X2"/>
    <property type="match status" value="1"/>
</dbReference>
<dbReference type="PANTHER" id="PTHR24355:SF30">
    <property type="entry name" value="SERINE_THREONINE-PROTEIN KINASE 32B ISOFORM X1"/>
    <property type="match status" value="1"/>
</dbReference>
<keyword evidence="5 6" id="KW-0067">ATP-binding</keyword>
<evidence type="ECO:0000256" key="5">
    <source>
        <dbReference type="ARBA" id="ARBA00022840"/>
    </source>
</evidence>
<evidence type="ECO:0000256" key="2">
    <source>
        <dbReference type="ARBA" id="ARBA00022679"/>
    </source>
</evidence>
<evidence type="ECO:0000256" key="4">
    <source>
        <dbReference type="ARBA" id="ARBA00022777"/>
    </source>
</evidence>